<evidence type="ECO:0000256" key="3">
    <source>
        <dbReference type="SAM" id="MobiDB-lite"/>
    </source>
</evidence>
<reference evidence="6 7" key="1">
    <citation type="submission" date="2020-06" db="EMBL/GenBank/DDBJ databases">
        <authorList>
            <person name="Li R."/>
            <person name="Bekaert M."/>
        </authorList>
    </citation>
    <scope>NUCLEOTIDE SEQUENCE [LARGE SCALE GENOMIC DNA]</scope>
    <source>
        <strain evidence="7">wild</strain>
    </source>
</reference>
<keyword evidence="2" id="KW-0694">RNA-binding</keyword>
<feature type="compositionally biased region" description="Basic and acidic residues" evidence="3">
    <location>
        <begin position="223"/>
        <end position="244"/>
    </location>
</feature>
<proteinExistence type="predicted"/>
<keyword evidence="1" id="KW-0862">Zinc</keyword>
<dbReference type="SMART" id="SM00360">
    <property type="entry name" value="RRM"/>
    <property type="match status" value="1"/>
</dbReference>
<dbReference type="Gene3D" id="4.10.60.10">
    <property type="entry name" value="Zinc finger, CCHC-type"/>
    <property type="match status" value="1"/>
</dbReference>
<evidence type="ECO:0000313" key="6">
    <source>
        <dbReference type="EMBL" id="CAC5383882.1"/>
    </source>
</evidence>
<dbReference type="InterPro" id="IPR035979">
    <property type="entry name" value="RBD_domain_sf"/>
</dbReference>
<keyword evidence="1" id="KW-0479">Metal-binding</keyword>
<dbReference type="AlphaFoldDB" id="A0A6J8BJK2"/>
<dbReference type="GO" id="GO:0008270">
    <property type="term" value="F:zinc ion binding"/>
    <property type="evidence" value="ECO:0007669"/>
    <property type="project" value="UniProtKB-KW"/>
</dbReference>
<feature type="compositionally biased region" description="Basic residues" evidence="3">
    <location>
        <begin position="201"/>
        <end position="215"/>
    </location>
</feature>
<evidence type="ECO:0000259" key="5">
    <source>
        <dbReference type="PROSITE" id="PS50158"/>
    </source>
</evidence>
<feature type="compositionally biased region" description="Basic and acidic residues" evidence="3">
    <location>
        <begin position="31"/>
        <end position="41"/>
    </location>
</feature>
<dbReference type="CDD" id="cd12373">
    <property type="entry name" value="RRM_SRSF3_like"/>
    <property type="match status" value="1"/>
</dbReference>
<evidence type="ECO:0000313" key="7">
    <source>
        <dbReference type="Proteomes" id="UP000507470"/>
    </source>
</evidence>
<feature type="domain" description="RRM" evidence="4">
    <location>
        <begin position="50"/>
        <end position="123"/>
    </location>
</feature>
<dbReference type="InterPro" id="IPR012677">
    <property type="entry name" value="Nucleotide-bd_a/b_plait_sf"/>
</dbReference>
<protein>
    <submittedName>
        <fullName evidence="6">SFRS7</fullName>
    </submittedName>
</protein>
<dbReference type="InterPro" id="IPR000504">
    <property type="entry name" value="RRM_dom"/>
</dbReference>
<accession>A0A6J8BJK2</accession>
<feature type="region of interest" description="Disordered" evidence="3">
    <location>
        <begin position="31"/>
        <end position="50"/>
    </location>
</feature>
<evidence type="ECO:0000256" key="1">
    <source>
        <dbReference type="PROSITE-ProRule" id="PRU00047"/>
    </source>
</evidence>
<dbReference type="PANTHER" id="PTHR23147">
    <property type="entry name" value="SERINE/ARGININE RICH SPLICING FACTOR"/>
    <property type="match status" value="1"/>
</dbReference>
<dbReference type="SUPFAM" id="SSF57756">
    <property type="entry name" value="Retrovirus zinc finger-like domains"/>
    <property type="match status" value="1"/>
</dbReference>
<dbReference type="EMBL" id="CACVKT020003457">
    <property type="protein sequence ID" value="CAC5383882.1"/>
    <property type="molecule type" value="Genomic_DNA"/>
</dbReference>
<dbReference type="PROSITE" id="PS50102">
    <property type="entry name" value="RRM"/>
    <property type="match status" value="1"/>
</dbReference>
<dbReference type="OrthoDB" id="5970at2759"/>
<name>A0A6J8BJK2_MYTCO</name>
<evidence type="ECO:0000256" key="2">
    <source>
        <dbReference type="PROSITE-ProRule" id="PRU00176"/>
    </source>
</evidence>
<dbReference type="PROSITE" id="PS50158">
    <property type="entry name" value="ZF_CCHC"/>
    <property type="match status" value="1"/>
</dbReference>
<evidence type="ECO:0000259" key="4">
    <source>
        <dbReference type="PROSITE" id="PS50102"/>
    </source>
</evidence>
<feature type="domain" description="CCHC-type" evidence="5">
    <location>
        <begin position="180"/>
        <end position="194"/>
    </location>
</feature>
<dbReference type="Proteomes" id="UP000507470">
    <property type="component" value="Unassembled WGS sequence"/>
</dbReference>
<keyword evidence="7" id="KW-1185">Reference proteome</keyword>
<feature type="compositionally biased region" description="Basic and acidic residues" evidence="3">
    <location>
        <begin position="190"/>
        <end position="200"/>
    </location>
</feature>
<dbReference type="InterPro" id="IPR036875">
    <property type="entry name" value="Znf_CCHC_sf"/>
</dbReference>
<dbReference type="SUPFAM" id="SSF54928">
    <property type="entry name" value="RNA-binding domain, RBD"/>
    <property type="match status" value="1"/>
</dbReference>
<keyword evidence="1" id="KW-0863">Zinc-finger</keyword>
<dbReference type="Gene3D" id="3.30.70.330">
    <property type="match status" value="1"/>
</dbReference>
<organism evidence="6 7">
    <name type="scientific">Mytilus coruscus</name>
    <name type="common">Sea mussel</name>
    <dbReference type="NCBI Taxonomy" id="42192"/>
    <lineage>
        <taxon>Eukaryota</taxon>
        <taxon>Metazoa</taxon>
        <taxon>Spiralia</taxon>
        <taxon>Lophotrochozoa</taxon>
        <taxon>Mollusca</taxon>
        <taxon>Bivalvia</taxon>
        <taxon>Autobranchia</taxon>
        <taxon>Pteriomorphia</taxon>
        <taxon>Mytilida</taxon>
        <taxon>Mytiloidea</taxon>
        <taxon>Mytilidae</taxon>
        <taxon>Mytilinae</taxon>
        <taxon>Mytilus</taxon>
    </lineage>
</organism>
<dbReference type="InterPro" id="IPR001878">
    <property type="entry name" value="Znf_CCHC"/>
</dbReference>
<feature type="region of interest" description="Disordered" evidence="3">
    <location>
        <begin position="122"/>
        <end position="176"/>
    </location>
</feature>
<dbReference type="InterPro" id="IPR050907">
    <property type="entry name" value="SRSF"/>
</dbReference>
<dbReference type="FunFam" id="3.30.70.330:FF:000078">
    <property type="entry name" value="serine/arginine-rich splicing factor 7 isoform X1"/>
    <property type="match status" value="1"/>
</dbReference>
<feature type="compositionally biased region" description="Gly residues" evidence="3">
    <location>
        <begin position="133"/>
        <end position="171"/>
    </location>
</feature>
<sequence>MYTLWTYKVNDGRILQERAISVHKIAMSRYSSRDSDRDRGRGGGGGDPDTKLYVGDLARDAHERDLERAFSYYGRLRNVWVARNPAGFAFVEFEDPRDADDAVRALDGTNLCGSRIRVEHSTGKVRPKPWLRGGRGPPGGGRDGGDRGGGGGGRGGERSGGGGGRDGGAGGRKPFDPADRCYECGDRGHYAYDCSRYRGKDRARKSSSYSKRSRKNPPSLDSSDPHQKFDHMIRQRPDHTHDPDPGVIVGGRQDLTRGLVAGHQLPDLRPEVQALEEIKEQTR</sequence>
<feature type="region of interest" description="Disordered" evidence="3">
    <location>
        <begin position="190"/>
        <end position="251"/>
    </location>
</feature>
<dbReference type="Pfam" id="PF00076">
    <property type="entry name" value="RRM_1"/>
    <property type="match status" value="1"/>
</dbReference>
<gene>
    <name evidence="6" type="ORF">MCOR_19581</name>
</gene>
<dbReference type="Pfam" id="PF00098">
    <property type="entry name" value="zf-CCHC"/>
    <property type="match status" value="1"/>
</dbReference>
<dbReference type="GO" id="GO:0003723">
    <property type="term" value="F:RNA binding"/>
    <property type="evidence" value="ECO:0007669"/>
    <property type="project" value="UniProtKB-UniRule"/>
</dbReference>